<evidence type="ECO:0000313" key="3">
    <source>
        <dbReference type="Proteomes" id="UP001500897"/>
    </source>
</evidence>
<evidence type="ECO:0000256" key="1">
    <source>
        <dbReference type="SAM" id="MobiDB-lite"/>
    </source>
</evidence>
<feature type="region of interest" description="Disordered" evidence="1">
    <location>
        <begin position="144"/>
        <end position="224"/>
    </location>
</feature>
<evidence type="ECO:0000313" key="2">
    <source>
        <dbReference type="EMBL" id="GAA2126591.1"/>
    </source>
</evidence>
<reference evidence="2 3" key="1">
    <citation type="journal article" date="2019" name="Int. J. Syst. Evol. Microbiol.">
        <title>The Global Catalogue of Microorganisms (GCM) 10K type strain sequencing project: providing services to taxonomists for standard genome sequencing and annotation.</title>
        <authorList>
            <consortium name="The Broad Institute Genomics Platform"/>
            <consortium name="The Broad Institute Genome Sequencing Center for Infectious Disease"/>
            <person name="Wu L."/>
            <person name="Ma J."/>
        </authorList>
    </citation>
    <scope>NUCLEOTIDE SEQUENCE [LARGE SCALE GENOMIC DNA]</scope>
    <source>
        <strain evidence="2 3">JCM 14559</strain>
    </source>
</reference>
<feature type="compositionally biased region" description="Gly residues" evidence="1">
    <location>
        <begin position="149"/>
        <end position="169"/>
    </location>
</feature>
<name>A0ABN2YF79_9ACTN</name>
<proteinExistence type="predicted"/>
<dbReference type="SUPFAM" id="SSF49482">
    <property type="entry name" value="Aromatic compound dioxygenase"/>
    <property type="match status" value="2"/>
</dbReference>
<organism evidence="2 3">
    <name type="scientific">Kitasatospora saccharophila</name>
    <dbReference type="NCBI Taxonomy" id="407973"/>
    <lineage>
        <taxon>Bacteria</taxon>
        <taxon>Bacillati</taxon>
        <taxon>Actinomycetota</taxon>
        <taxon>Actinomycetes</taxon>
        <taxon>Kitasatosporales</taxon>
        <taxon>Streptomycetaceae</taxon>
        <taxon>Kitasatospora</taxon>
    </lineage>
</organism>
<feature type="compositionally biased region" description="Gly residues" evidence="1">
    <location>
        <begin position="200"/>
        <end position="215"/>
    </location>
</feature>
<evidence type="ECO:0008006" key="4">
    <source>
        <dbReference type="Google" id="ProtNLM"/>
    </source>
</evidence>
<dbReference type="EMBL" id="BAAANS010000125">
    <property type="protein sequence ID" value="GAA2126591.1"/>
    <property type="molecule type" value="Genomic_DNA"/>
</dbReference>
<dbReference type="InterPro" id="IPR006311">
    <property type="entry name" value="TAT_signal"/>
</dbReference>
<dbReference type="RefSeq" id="WP_344559585.1">
    <property type="nucleotide sequence ID" value="NZ_BAAANS010000125.1"/>
</dbReference>
<dbReference type="PANTHER" id="PTHR34315:SF1">
    <property type="entry name" value="INTRADIOL RING-CLEAVAGE DIOXYGENASES DOMAIN-CONTAINING PROTEIN-RELATED"/>
    <property type="match status" value="1"/>
</dbReference>
<gene>
    <name evidence="2" type="ORF">GCM10009759_79060</name>
</gene>
<accession>A0ABN2YF79</accession>
<dbReference type="PROSITE" id="PS51318">
    <property type="entry name" value="TAT"/>
    <property type="match status" value="1"/>
</dbReference>
<dbReference type="Proteomes" id="UP001500897">
    <property type="component" value="Unassembled WGS sequence"/>
</dbReference>
<dbReference type="Gene3D" id="2.60.130.10">
    <property type="entry name" value="Aromatic compound dioxygenase"/>
    <property type="match status" value="1"/>
</dbReference>
<sequence>MAVEQQHPGHDHDEGRRVSRRRALAGISSIGLGALLAACSGSGGGSTSAKTTTGADASISPQASTTEDLTGLFADANTCGLTAQTTQGPYYFDADKIRSDIREDREGVRLRLAIRVQDSETCAALPNAVVEIWHCDASGKYSGAEQLSTGGGGTGGGPGGGPGGGGGTPPSGAPTGAPPSGFPSGFPSGGPTGAPPSGFPSGGPDTGNGGGGGANDGMADLTPQDDKRYLRGAQVTNQDGIVEFTTVWPGWYSGRTVHVHAMVHINNERTLTTQMMMDESLNTAVFAKAPYSTHTGRDTFNDGDGIYRPTMLLKVSEDGDGYLGVITFAADPDKNGK</sequence>
<comment type="caution">
    <text evidence="2">The sequence shown here is derived from an EMBL/GenBank/DDBJ whole genome shotgun (WGS) entry which is preliminary data.</text>
</comment>
<keyword evidence="3" id="KW-1185">Reference proteome</keyword>
<dbReference type="PANTHER" id="PTHR34315">
    <property type="match status" value="1"/>
</dbReference>
<dbReference type="InterPro" id="IPR015889">
    <property type="entry name" value="Intradiol_dOase_core"/>
</dbReference>
<protein>
    <recommendedName>
        <fullName evidence="4">Dioxygenase-like protein</fullName>
    </recommendedName>
</protein>